<organism evidence="1 2">
    <name type="scientific">Coniochaeta ligniaria NRRL 30616</name>
    <dbReference type="NCBI Taxonomy" id="1408157"/>
    <lineage>
        <taxon>Eukaryota</taxon>
        <taxon>Fungi</taxon>
        <taxon>Dikarya</taxon>
        <taxon>Ascomycota</taxon>
        <taxon>Pezizomycotina</taxon>
        <taxon>Sordariomycetes</taxon>
        <taxon>Sordariomycetidae</taxon>
        <taxon>Coniochaetales</taxon>
        <taxon>Coniochaetaceae</taxon>
        <taxon>Coniochaeta</taxon>
    </lineage>
</organism>
<name>A0A1J7ITB7_9PEZI</name>
<dbReference type="EMBL" id="KV875096">
    <property type="protein sequence ID" value="OIW30919.1"/>
    <property type="molecule type" value="Genomic_DNA"/>
</dbReference>
<accession>A0A1J7ITB7</accession>
<proteinExistence type="predicted"/>
<evidence type="ECO:0000313" key="1">
    <source>
        <dbReference type="EMBL" id="OIW30919.1"/>
    </source>
</evidence>
<reference evidence="1 2" key="1">
    <citation type="submission" date="2016-10" db="EMBL/GenBank/DDBJ databases">
        <title>Draft genome sequence of Coniochaeta ligniaria NRRL30616, a lignocellulolytic fungus for bioabatement of inhibitors in plant biomass hydrolysates.</title>
        <authorList>
            <consortium name="DOE Joint Genome Institute"/>
            <person name="Jimenez D.J."/>
            <person name="Hector R.E."/>
            <person name="Riley R."/>
            <person name="Sun H."/>
            <person name="Grigoriev I.V."/>
            <person name="Van Elsas J.D."/>
            <person name="Nichols N.N."/>
        </authorList>
    </citation>
    <scope>NUCLEOTIDE SEQUENCE [LARGE SCALE GENOMIC DNA]</scope>
    <source>
        <strain evidence="1 2">NRRL 30616</strain>
    </source>
</reference>
<evidence type="ECO:0000313" key="2">
    <source>
        <dbReference type="Proteomes" id="UP000182658"/>
    </source>
</evidence>
<dbReference type="AlphaFoldDB" id="A0A1J7ITB7"/>
<dbReference type="InParanoid" id="A0A1J7ITB7"/>
<keyword evidence="2" id="KW-1185">Reference proteome</keyword>
<gene>
    <name evidence="1" type="ORF">CONLIGDRAFT_293852</name>
</gene>
<sequence>MGAKGYLPTPGPKSGPTTRWARRNATSMMASASHGVPSIDRSHQPLSTAVMDVRRRYLNLPPITSRTLALEGRPYSSSVAWVDRPGVYRPRRYCSRRLLSVEVGQLSGDRQRDEDIWLVWTSRDDKVYLCGSGNGDTKWKWPSLERRGCRCQVISGTGSLRLVLQVIGQLHCDLGLVLHSGRAAVARREDRW</sequence>
<dbReference type="Proteomes" id="UP000182658">
    <property type="component" value="Unassembled WGS sequence"/>
</dbReference>
<protein>
    <submittedName>
        <fullName evidence="1">Uncharacterized protein</fullName>
    </submittedName>
</protein>